<dbReference type="STRING" id="443226.E9CSG3"/>
<keyword evidence="3" id="KW-1185">Reference proteome</keyword>
<accession>E9CSG3</accession>
<evidence type="ECO:0000313" key="2">
    <source>
        <dbReference type="EMBL" id="EFW22623.1"/>
    </source>
</evidence>
<dbReference type="HOGENOM" id="CLU_026305_3_1_1"/>
<evidence type="ECO:0000259" key="1">
    <source>
        <dbReference type="Pfam" id="PF24476"/>
    </source>
</evidence>
<dbReference type="PANTHER" id="PTHR35186">
    <property type="entry name" value="ANK_REP_REGION DOMAIN-CONTAINING PROTEIN"/>
    <property type="match status" value="1"/>
</dbReference>
<gene>
    <name evidence="2" type="ORF">CPSG_00522</name>
</gene>
<name>E9CSG3_COCPS</name>
<dbReference type="VEuPathDB" id="FungiDB:D8B26_000726"/>
<dbReference type="VEuPathDB" id="FungiDB:D8B26_008293"/>
<dbReference type="VEuPathDB" id="FungiDB:CPSG_00522"/>
<dbReference type="OMA" id="RVYWESG"/>
<sequence>MSGIEVAGLVLGAIPILVSALEAFIKGVSTIKKWMRYKTELKNLLRALITDVLVEKLGKNRQSNESSRIGYSARTYGYLQTVDDMNNAIEEFKRRLKLGKDGQIQFNDTNTLKTQYKILKFSLSWPAYGDLIERVRKDNYTLSQLTRQSLALEAPRACRCRRAPDFKTVRDCARVVYNILRSGWKCSCVESHCVNLRLEARIDAVDSQQEEYEAAATPPRIQHRLSRADRLQLAVTLASSILQLYQTPWLEDVWQKDEILFIQRTDGPVYGQPFITRHLSSAVSKQTKPKLEPHTHPVIRNPVLFALGVLLIELCLSKPLEQLRLPEEMDKDGHPNPLSNWMTANRLVDEIYMKGGSRYGDAVRHCIRCDFDRRDANLEREDFQQAGYDKIVSLLEKDLKDFHGLR</sequence>
<feature type="domain" description="DUF7580" evidence="1">
    <location>
        <begin position="224"/>
        <end position="401"/>
    </location>
</feature>
<dbReference type="Pfam" id="PF24476">
    <property type="entry name" value="DUF7580"/>
    <property type="match status" value="1"/>
</dbReference>
<evidence type="ECO:0000313" key="3">
    <source>
        <dbReference type="Proteomes" id="UP000002497"/>
    </source>
</evidence>
<dbReference type="InterPro" id="IPR056002">
    <property type="entry name" value="DUF7580"/>
</dbReference>
<dbReference type="AlphaFoldDB" id="E9CSG3"/>
<reference evidence="3" key="2">
    <citation type="submission" date="2010-03" db="EMBL/GenBank/DDBJ databases">
        <title>The genome sequence of Coccidioides posadasii strain Silveira.</title>
        <authorList>
            <consortium name="The Broad Institute Genome Sequencing Center for Infectious Disease"/>
            <person name="Neafsey D."/>
            <person name="Orbach M."/>
            <person name="Henn M.R."/>
            <person name="Cole G.T."/>
            <person name="Galgiani J."/>
            <person name="Gardner M.J."/>
            <person name="Kirkland T.N."/>
            <person name="Taylor J.W."/>
            <person name="Young S.K."/>
            <person name="Zeng Q."/>
            <person name="Koehrsen M."/>
            <person name="Alvarado L."/>
            <person name="Berlin A."/>
            <person name="Borenstein D."/>
            <person name="Chapman S.B."/>
            <person name="Chen Z."/>
            <person name="Engels R."/>
            <person name="Freedman E."/>
            <person name="Gellesch M."/>
            <person name="Goldberg J."/>
            <person name="Griggs A."/>
            <person name="Gujja S."/>
            <person name="Heilman E."/>
            <person name="Heiman D."/>
            <person name="Howarth C."/>
            <person name="Jen D."/>
            <person name="Larson L."/>
            <person name="Mehta T."/>
            <person name="Neiman D."/>
            <person name="Park D."/>
            <person name="Pearson M."/>
            <person name="Richards J."/>
            <person name="Roberts A."/>
            <person name="Saif S."/>
            <person name="Shea T."/>
            <person name="Shenoy N."/>
            <person name="Sisk P."/>
            <person name="Stolte C."/>
            <person name="Sykes S."/>
            <person name="Walk T."/>
            <person name="White J."/>
            <person name="Yandava C."/>
            <person name="Haas B."/>
            <person name="Nusbaum C."/>
            <person name="Birren B."/>
        </authorList>
    </citation>
    <scope>NUCLEOTIDE SEQUENCE [LARGE SCALE GENOMIC DNA]</scope>
    <source>
        <strain evidence="3">RMSCC 757 / Silveira</strain>
    </source>
</reference>
<organism evidence="3">
    <name type="scientific">Coccidioides posadasii (strain RMSCC 757 / Silveira)</name>
    <name type="common">Valley fever fungus</name>
    <dbReference type="NCBI Taxonomy" id="443226"/>
    <lineage>
        <taxon>Eukaryota</taxon>
        <taxon>Fungi</taxon>
        <taxon>Dikarya</taxon>
        <taxon>Ascomycota</taxon>
        <taxon>Pezizomycotina</taxon>
        <taxon>Eurotiomycetes</taxon>
        <taxon>Eurotiomycetidae</taxon>
        <taxon>Onygenales</taxon>
        <taxon>Onygenaceae</taxon>
        <taxon>Coccidioides</taxon>
    </lineage>
</organism>
<dbReference type="EMBL" id="GL636486">
    <property type="protein sequence ID" value="EFW22623.1"/>
    <property type="molecule type" value="Genomic_DNA"/>
</dbReference>
<protein>
    <recommendedName>
        <fullName evidence="1">DUF7580 domain-containing protein</fullName>
    </recommendedName>
</protein>
<dbReference type="OrthoDB" id="3565018at2759"/>
<reference evidence="3" key="1">
    <citation type="journal article" date="2010" name="Genome Res.">
        <title>Population genomic sequencing of Coccidioides fungi reveals recent hybridization and transposon control.</title>
        <authorList>
            <person name="Neafsey D.E."/>
            <person name="Barker B.M."/>
            <person name="Sharpton T.J."/>
            <person name="Stajich J.E."/>
            <person name="Park D.J."/>
            <person name="Whiston E."/>
            <person name="Hung C.-Y."/>
            <person name="McMahan C."/>
            <person name="White J."/>
            <person name="Sykes S."/>
            <person name="Heiman D."/>
            <person name="Young S."/>
            <person name="Zeng Q."/>
            <person name="Abouelleil A."/>
            <person name="Aftuck L."/>
            <person name="Bessette D."/>
            <person name="Brown A."/>
            <person name="FitzGerald M."/>
            <person name="Lui A."/>
            <person name="Macdonald J.P."/>
            <person name="Priest M."/>
            <person name="Orbach M.J."/>
            <person name="Galgiani J.N."/>
            <person name="Kirkland T.N."/>
            <person name="Cole G.T."/>
            <person name="Birren B.W."/>
            <person name="Henn M.R."/>
            <person name="Taylor J.W."/>
            <person name="Rounsley S.D."/>
        </authorList>
    </citation>
    <scope>NUCLEOTIDE SEQUENCE [LARGE SCALE GENOMIC DNA]</scope>
    <source>
        <strain evidence="3">RMSCC 757 / Silveira</strain>
    </source>
</reference>
<dbReference type="Proteomes" id="UP000002497">
    <property type="component" value="Unassembled WGS sequence"/>
</dbReference>
<dbReference type="PANTHER" id="PTHR35186:SF4">
    <property type="entry name" value="PRION-INHIBITION AND PROPAGATION HELO DOMAIN-CONTAINING PROTEIN"/>
    <property type="match status" value="1"/>
</dbReference>
<proteinExistence type="predicted"/>